<dbReference type="PANTHER" id="PTHR44145">
    <property type="entry name" value="DNAJ HOMOLOG SUBFAMILY A MEMBER 3, MITOCHONDRIAL"/>
    <property type="match status" value="1"/>
</dbReference>
<dbReference type="OrthoDB" id="10250354at2759"/>
<evidence type="ECO:0000256" key="1">
    <source>
        <dbReference type="ARBA" id="ARBA00023186"/>
    </source>
</evidence>
<evidence type="ECO:0000313" key="5">
    <source>
        <dbReference type="Proteomes" id="UP000027238"/>
    </source>
</evidence>
<dbReference type="STRING" id="1173701.A0A066XH16"/>
<dbReference type="PANTHER" id="PTHR44145:SF3">
    <property type="entry name" value="DNAJ HOMOLOG SUBFAMILY A MEMBER 3, MITOCHONDRIAL"/>
    <property type="match status" value="1"/>
</dbReference>
<keyword evidence="5" id="KW-1185">Reference proteome</keyword>
<evidence type="ECO:0000259" key="3">
    <source>
        <dbReference type="PROSITE" id="PS50076"/>
    </source>
</evidence>
<dbReference type="PROSITE" id="PS50076">
    <property type="entry name" value="DNAJ_2"/>
    <property type="match status" value="1"/>
</dbReference>
<dbReference type="InterPro" id="IPR018253">
    <property type="entry name" value="DnaJ_domain_CS"/>
</dbReference>
<evidence type="ECO:0000313" key="4">
    <source>
        <dbReference type="EMBL" id="KDN65310.1"/>
    </source>
</evidence>
<dbReference type="SUPFAM" id="SSF46565">
    <property type="entry name" value="Chaperone J-domain"/>
    <property type="match status" value="1"/>
</dbReference>
<dbReference type="CDD" id="cd06257">
    <property type="entry name" value="DnaJ"/>
    <property type="match status" value="1"/>
</dbReference>
<dbReference type="OMA" id="MESTDSW"/>
<reference evidence="5" key="1">
    <citation type="journal article" date="2014" name="Genome Announc.">
        <title>Draft genome sequence of Colletotrichum sublineola, a destructive pathogen of cultivated sorghum.</title>
        <authorList>
            <person name="Baroncelli R."/>
            <person name="Sanz-Martin J.M."/>
            <person name="Rech G.E."/>
            <person name="Sukno S.A."/>
            <person name="Thon M.R."/>
        </authorList>
    </citation>
    <scope>NUCLEOTIDE SEQUENCE [LARGE SCALE GENOMIC DNA]</scope>
    <source>
        <strain evidence="5">TX430BB</strain>
    </source>
</reference>
<evidence type="ECO:0000256" key="2">
    <source>
        <dbReference type="SAM" id="Coils"/>
    </source>
</evidence>
<dbReference type="AlphaFoldDB" id="A0A066XH16"/>
<proteinExistence type="predicted"/>
<dbReference type="EMBL" id="JMSE01001044">
    <property type="protein sequence ID" value="KDN65310.1"/>
    <property type="molecule type" value="Genomic_DNA"/>
</dbReference>
<dbReference type="PROSITE" id="PS00636">
    <property type="entry name" value="DNAJ_1"/>
    <property type="match status" value="1"/>
</dbReference>
<dbReference type="PRINTS" id="PR00625">
    <property type="entry name" value="JDOMAIN"/>
</dbReference>
<dbReference type="Gene3D" id="1.10.287.110">
    <property type="entry name" value="DnaJ domain"/>
    <property type="match status" value="1"/>
</dbReference>
<protein>
    <recommendedName>
        <fullName evidence="3">J domain-containing protein</fullName>
    </recommendedName>
</protein>
<keyword evidence="2" id="KW-0175">Coiled coil</keyword>
<dbReference type="Proteomes" id="UP000027238">
    <property type="component" value="Unassembled WGS sequence"/>
</dbReference>
<dbReference type="InterPro" id="IPR001623">
    <property type="entry name" value="DnaJ_domain"/>
</dbReference>
<feature type="domain" description="J" evidence="3">
    <location>
        <begin position="8"/>
        <end position="74"/>
    </location>
</feature>
<sequence length="185" mass="22365">MQQPSTPDHYGDLGIQQSAALPQIRKAYLEQAKKYHPDKQAPGETIDAEDFRRVQEAWEVLRDESRRAEYDQGYADIHREWQKYRKWQKSVDPFEIRRRAREREKRRRARKTEEVRRQARLLREGFEAAGRELDAASSRLERERIEREKMAAERDECRRRMESTDSWMEEAERLLKMILEDVAKM</sequence>
<keyword evidence="1" id="KW-0143">Chaperone</keyword>
<dbReference type="Pfam" id="PF00226">
    <property type="entry name" value="DnaJ"/>
    <property type="match status" value="1"/>
</dbReference>
<dbReference type="SMART" id="SM00271">
    <property type="entry name" value="DnaJ"/>
    <property type="match status" value="1"/>
</dbReference>
<accession>A0A066XH16</accession>
<comment type="caution">
    <text evidence="4">The sequence shown here is derived from an EMBL/GenBank/DDBJ whole genome shotgun (WGS) entry which is preliminary data.</text>
</comment>
<dbReference type="HOGENOM" id="CLU_1461225_0_0_1"/>
<name>A0A066XH16_COLSU</name>
<feature type="coiled-coil region" evidence="2">
    <location>
        <begin position="126"/>
        <end position="160"/>
    </location>
</feature>
<dbReference type="InterPro" id="IPR051938">
    <property type="entry name" value="Apopto_cytoskel_mod"/>
</dbReference>
<dbReference type="eggNOG" id="KOG0715">
    <property type="taxonomic scope" value="Eukaryota"/>
</dbReference>
<gene>
    <name evidence="4" type="ORF">CSUB01_05292</name>
</gene>
<dbReference type="InterPro" id="IPR036869">
    <property type="entry name" value="J_dom_sf"/>
</dbReference>
<organism evidence="4 5">
    <name type="scientific">Colletotrichum sublineola</name>
    <name type="common">Sorghum anthracnose fungus</name>
    <dbReference type="NCBI Taxonomy" id="1173701"/>
    <lineage>
        <taxon>Eukaryota</taxon>
        <taxon>Fungi</taxon>
        <taxon>Dikarya</taxon>
        <taxon>Ascomycota</taxon>
        <taxon>Pezizomycotina</taxon>
        <taxon>Sordariomycetes</taxon>
        <taxon>Hypocreomycetidae</taxon>
        <taxon>Glomerellales</taxon>
        <taxon>Glomerellaceae</taxon>
        <taxon>Colletotrichum</taxon>
        <taxon>Colletotrichum graminicola species complex</taxon>
    </lineage>
</organism>